<dbReference type="InterPro" id="IPR003782">
    <property type="entry name" value="SCO1/SenC"/>
</dbReference>
<evidence type="ECO:0000256" key="2">
    <source>
        <dbReference type="ARBA" id="ARBA00023008"/>
    </source>
</evidence>
<reference evidence="6 7" key="1">
    <citation type="submission" date="2019-06" db="EMBL/GenBank/DDBJ databases">
        <title>A novel bacterium of genus Amaricoccus, isolated from marine sediment.</title>
        <authorList>
            <person name="Huang H."/>
            <person name="Mo K."/>
            <person name="Hu Y."/>
        </authorList>
    </citation>
    <scope>NUCLEOTIDE SEQUENCE [LARGE SCALE GENOMIC DNA]</scope>
    <source>
        <strain evidence="6 7">HB172011</strain>
    </source>
</reference>
<organism evidence="6 7">
    <name type="scientific">Amaricoccus solimangrovi</name>
    <dbReference type="NCBI Taxonomy" id="2589815"/>
    <lineage>
        <taxon>Bacteria</taxon>
        <taxon>Pseudomonadati</taxon>
        <taxon>Pseudomonadota</taxon>
        <taxon>Alphaproteobacteria</taxon>
        <taxon>Rhodobacterales</taxon>
        <taxon>Paracoccaceae</taxon>
        <taxon>Amaricoccus</taxon>
    </lineage>
</organism>
<dbReference type="Proteomes" id="UP000319255">
    <property type="component" value="Unassembled WGS sequence"/>
</dbReference>
<feature type="domain" description="Thioredoxin" evidence="5">
    <location>
        <begin position="7"/>
        <end position="197"/>
    </location>
</feature>
<evidence type="ECO:0000256" key="3">
    <source>
        <dbReference type="SAM" id="Phobius"/>
    </source>
</evidence>
<dbReference type="AlphaFoldDB" id="A0A501WVR6"/>
<keyword evidence="3" id="KW-0812">Transmembrane</keyword>
<dbReference type="OrthoDB" id="9786756at2"/>
<name>A0A501WVR6_9RHOB</name>
<keyword evidence="7" id="KW-1185">Reference proteome</keyword>
<feature type="transmembrane region" description="Helical" evidence="3">
    <location>
        <begin position="227"/>
        <end position="248"/>
    </location>
</feature>
<evidence type="ECO:0000256" key="4">
    <source>
        <dbReference type="SAM" id="SignalP"/>
    </source>
</evidence>
<keyword evidence="3" id="KW-0472">Membrane</keyword>
<dbReference type="SUPFAM" id="SSF52833">
    <property type="entry name" value="Thioredoxin-like"/>
    <property type="match status" value="1"/>
</dbReference>
<keyword evidence="4" id="KW-0732">Signal</keyword>
<dbReference type="CDD" id="cd02968">
    <property type="entry name" value="SCO"/>
    <property type="match status" value="1"/>
</dbReference>
<evidence type="ECO:0000313" key="6">
    <source>
        <dbReference type="EMBL" id="TPE51051.1"/>
    </source>
</evidence>
<dbReference type="RefSeq" id="WP_140454082.1">
    <property type="nucleotide sequence ID" value="NZ_VFRP01000008.1"/>
</dbReference>
<evidence type="ECO:0000313" key="7">
    <source>
        <dbReference type="Proteomes" id="UP000319255"/>
    </source>
</evidence>
<proteinExistence type="inferred from homology"/>
<keyword evidence="3" id="KW-1133">Transmembrane helix</keyword>
<comment type="caution">
    <text evidence="6">The sequence shown here is derived from an EMBL/GenBank/DDBJ whole genome shotgun (WGS) entry which is preliminary data.</text>
</comment>
<dbReference type="Pfam" id="PF02630">
    <property type="entry name" value="SCO1-SenC"/>
    <property type="match status" value="1"/>
</dbReference>
<sequence length="255" mass="26702">MIRLLALLLALAAPPAAAFDALRDATIDARPGATIPLDRPFRDESGRRVTLAELADGRPIVLAPVLHDCPNICDVSLAGLAQAIGGQSYRPGRDFALVAFGIDPKETPETAAASLDRLRGAFPGLGPITGLTGAAPDIAAVTEALGYRYAWDPDIGEYAHISAAAVLTPDGRLAAWLRGIAPEPADLRLALTDAGQGKLGSWGDQILLLCYHYDPKTGEYGSIVTTLLRAGGVATAGGGALLIGLALWRERRRRP</sequence>
<evidence type="ECO:0000259" key="5">
    <source>
        <dbReference type="PROSITE" id="PS51352"/>
    </source>
</evidence>
<accession>A0A501WVR6</accession>
<evidence type="ECO:0000256" key="1">
    <source>
        <dbReference type="ARBA" id="ARBA00010996"/>
    </source>
</evidence>
<keyword evidence="2" id="KW-0186">Copper</keyword>
<feature type="signal peptide" evidence="4">
    <location>
        <begin position="1"/>
        <end position="18"/>
    </location>
</feature>
<dbReference type="EMBL" id="VFRP01000008">
    <property type="protein sequence ID" value="TPE51051.1"/>
    <property type="molecule type" value="Genomic_DNA"/>
</dbReference>
<comment type="similarity">
    <text evidence="1">Belongs to the SCO1/2 family.</text>
</comment>
<dbReference type="InterPro" id="IPR013766">
    <property type="entry name" value="Thioredoxin_domain"/>
</dbReference>
<feature type="chain" id="PRO_5021309417" evidence="4">
    <location>
        <begin position="19"/>
        <end position="255"/>
    </location>
</feature>
<dbReference type="InterPro" id="IPR036249">
    <property type="entry name" value="Thioredoxin-like_sf"/>
</dbReference>
<gene>
    <name evidence="6" type="ORF">FJM51_10485</name>
</gene>
<dbReference type="Gene3D" id="3.40.30.10">
    <property type="entry name" value="Glutaredoxin"/>
    <property type="match status" value="1"/>
</dbReference>
<dbReference type="PROSITE" id="PS51352">
    <property type="entry name" value="THIOREDOXIN_2"/>
    <property type="match status" value="1"/>
</dbReference>
<protein>
    <submittedName>
        <fullName evidence="6">SCO family protein</fullName>
    </submittedName>
</protein>